<reference evidence="3" key="1">
    <citation type="journal article" date="2007" name="Proc. Natl. Acad. Sci. U.S.A.">
        <title>Genome sequencing reveals complex secondary metabolome in the marine actinomycete Salinispora tropica.</title>
        <authorList>
            <person name="Udwary D.W."/>
            <person name="Zeigler L."/>
            <person name="Asolkar R.N."/>
            <person name="Singan V."/>
            <person name="Lapidus A."/>
            <person name="Fenical W."/>
            <person name="Jensen P.R."/>
            <person name="Moore B.S."/>
        </authorList>
    </citation>
    <scope>NUCLEOTIDE SEQUENCE [LARGE SCALE GENOMIC DNA]</scope>
    <source>
        <strain evidence="3">ATCC BAA-916 / DSM 44818 / CNB-440</strain>
    </source>
</reference>
<dbReference type="Proteomes" id="UP000000235">
    <property type="component" value="Chromosome"/>
</dbReference>
<organism evidence="2 3">
    <name type="scientific">Salinispora tropica (strain ATCC BAA-916 / DSM 44818 / JCM 13857 / NBRC 105044 / CNB-440)</name>
    <dbReference type="NCBI Taxonomy" id="369723"/>
    <lineage>
        <taxon>Bacteria</taxon>
        <taxon>Bacillati</taxon>
        <taxon>Actinomycetota</taxon>
        <taxon>Actinomycetes</taxon>
        <taxon>Micromonosporales</taxon>
        <taxon>Micromonosporaceae</taxon>
        <taxon>Salinispora</taxon>
    </lineage>
</organism>
<dbReference type="HOGENOM" id="CLU_1874563_0_0_11"/>
<feature type="transmembrane region" description="Helical" evidence="1">
    <location>
        <begin position="90"/>
        <end position="111"/>
    </location>
</feature>
<dbReference type="AlphaFoldDB" id="A4X4P1"/>
<evidence type="ECO:0000313" key="2">
    <source>
        <dbReference type="EMBL" id="ABP53841.1"/>
    </source>
</evidence>
<evidence type="ECO:0000313" key="3">
    <source>
        <dbReference type="Proteomes" id="UP000000235"/>
    </source>
</evidence>
<keyword evidence="1" id="KW-0812">Transmembrane</keyword>
<proteinExistence type="predicted"/>
<dbReference type="EMBL" id="CP000667">
    <property type="protein sequence ID" value="ABP53841.1"/>
    <property type="molecule type" value="Genomic_DNA"/>
</dbReference>
<evidence type="ECO:0000256" key="1">
    <source>
        <dbReference type="SAM" id="Phobius"/>
    </source>
</evidence>
<dbReference type="STRING" id="369723.Strop_1374"/>
<feature type="transmembrane region" description="Helical" evidence="1">
    <location>
        <begin position="131"/>
        <end position="148"/>
    </location>
</feature>
<protein>
    <submittedName>
        <fullName evidence="2">Uncharacterized protein</fullName>
    </submittedName>
</protein>
<dbReference type="KEGG" id="stp:Strop_1374"/>
<keyword evidence="1" id="KW-0472">Membrane</keyword>
<gene>
    <name evidence="2" type="ordered locus">Strop_1374</name>
</gene>
<keyword evidence="3" id="KW-1185">Reference proteome</keyword>
<feature type="transmembrane region" description="Helical" evidence="1">
    <location>
        <begin position="59"/>
        <end position="78"/>
    </location>
</feature>
<sequence length="150" mass="16060">MSGLPAVGDGGQNCGMEQPRDMTIEAPRAWDRPAVTVPVLVCLSLVGGRFPSFSIEANLWTLGTGGVLIWLGLGNRVARRPAPVRLGPGAVWWTLPVVVFVVFEGATFAAAAGDDFPTFSRLADPLLEDGLIRSAGWLAWLSAFWGLVRR</sequence>
<keyword evidence="1" id="KW-1133">Transmembrane helix</keyword>
<accession>A4X4P1</accession>
<name>A4X4P1_SALTO</name>
<dbReference type="eggNOG" id="ENOG5031J2Q">
    <property type="taxonomic scope" value="Bacteria"/>
</dbReference>